<feature type="compositionally biased region" description="Basic and acidic residues" evidence="1">
    <location>
        <begin position="62"/>
        <end position="72"/>
    </location>
</feature>
<evidence type="ECO:0000313" key="4">
    <source>
        <dbReference type="Proteomes" id="UP000274082"/>
    </source>
</evidence>
<dbReference type="GO" id="GO:0004534">
    <property type="term" value="F:5'-3' RNA exonuclease activity"/>
    <property type="evidence" value="ECO:0007669"/>
    <property type="project" value="TreeGrafter"/>
</dbReference>
<keyword evidence="3" id="KW-0540">Nuclease</keyword>
<keyword evidence="3" id="KW-0378">Hydrolase</keyword>
<accession>A0A3S7WTU7</accession>
<dbReference type="OrthoDB" id="372487at2759"/>
<dbReference type="AlphaFoldDB" id="A0A3S7WTU7"/>
<evidence type="ECO:0000259" key="2">
    <source>
        <dbReference type="Pfam" id="PF03159"/>
    </source>
</evidence>
<proteinExistence type="predicted"/>
<gene>
    <name evidence="3" type="ORF">LdCL_160008900</name>
</gene>
<organism evidence="3 4">
    <name type="scientific">Leishmania donovani</name>
    <dbReference type="NCBI Taxonomy" id="5661"/>
    <lineage>
        <taxon>Eukaryota</taxon>
        <taxon>Discoba</taxon>
        <taxon>Euglenozoa</taxon>
        <taxon>Kinetoplastea</taxon>
        <taxon>Metakinetoplastina</taxon>
        <taxon>Trypanosomatida</taxon>
        <taxon>Trypanosomatidae</taxon>
        <taxon>Leishmaniinae</taxon>
        <taxon>Leishmania</taxon>
    </lineage>
</organism>
<keyword evidence="3" id="KW-0269">Exonuclease</keyword>
<protein>
    <submittedName>
        <fullName evidence="3">XRN 5'-3' exonuclease N-terminus, putative</fullName>
    </submittedName>
</protein>
<dbReference type="VEuPathDB" id="TriTrypDB:LDHU3_16.0480"/>
<dbReference type="PANTHER" id="PTHR12341">
    <property type="entry name" value="5'-&gt;3' EXORIBONUCLEASE"/>
    <property type="match status" value="1"/>
</dbReference>
<dbReference type="GO" id="GO:0000956">
    <property type="term" value="P:nuclear-transcribed mRNA catabolic process"/>
    <property type="evidence" value="ECO:0007669"/>
    <property type="project" value="TreeGrafter"/>
</dbReference>
<feature type="domain" description="Xrn1 N-terminal" evidence="2">
    <location>
        <begin position="102"/>
        <end position="242"/>
    </location>
</feature>
<dbReference type="EMBL" id="CP029515">
    <property type="protein sequence ID" value="AYU77617.1"/>
    <property type="molecule type" value="Genomic_DNA"/>
</dbReference>
<dbReference type="Proteomes" id="UP000274082">
    <property type="component" value="Chromosome 16"/>
</dbReference>
<feature type="region of interest" description="Disordered" evidence="1">
    <location>
        <begin position="271"/>
        <end position="309"/>
    </location>
</feature>
<feature type="region of interest" description="Disordered" evidence="1">
    <location>
        <begin position="726"/>
        <end position="745"/>
    </location>
</feature>
<dbReference type="InterPro" id="IPR027073">
    <property type="entry name" value="5_3_exoribonuclease"/>
</dbReference>
<reference evidence="3 4" key="1">
    <citation type="journal article" date="2018" name="Sci. Rep.">
        <title>A complete Leishmania donovani reference genome identifies novel genetic variations associated with virulence.</title>
        <authorList>
            <person name="Lypaczewski P."/>
            <person name="Hoshizaki J."/>
            <person name="Zhang W.-W."/>
            <person name="McCall L.-I."/>
            <person name="Torcivia-Rodriguez J."/>
            <person name="Simonyan V."/>
            <person name="Kaur A."/>
            <person name="Dewar K."/>
            <person name="Matlashewski G."/>
        </authorList>
    </citation>
    <scope>NUCLEOTIDE SEQUENCE [LARGE SCALE GENOMIC DNA]</scope>
    <source>
        <strain evidence="3 4">LdCL</strain>
    </source>
</reference>
<dbReference type="Gene3D" id="3.40.50.12390">
    <property type="match status" value="1"/>
</dbReference>
<dbReference type="PANTHER" id="PTHR12341:SF73">
    <property type="entry name" value="XRN1 N-TERMINAL DOMAIN-CONTAINING PROTEIN"/>
    <property type="match status" value="1"/>
</dbReference>
<evidence type="ECO:0000256" key="1">
    <source>
        <dbReference type="SAM" id="MobiDB-lite"/>
    </source>
</evidence>
<feature type="region of interest" description="Disordered" evidence="1">
    <location>
        <begin position="914"/>
        <end position="1000"/>
    </location>
</feature>
<feature type="compositionally biased region" description="Basic and acidic residues" evidence="1">
    <location>
        <begin position="974"/>
        <end position="985"/>
    </location>
</feature>
<dbReference type="GO" id="GO:0003723">
    <property type="term" value="F:RNA binding"/>
    <property type="evidence" value="ECO:0007669"/>
    <property type="project" value="TreeGrafter"/>
</dbReference>
<dbReference type="Pfam" id="PF03159">
    <property type="entry name" value="XRN_N"/>
    <property type="match status" value="1"/>
</dbReference>
<feature type="compositionally biased region" description="Basic and acidic residues" evidence="1">
    <location>
        <begin position="914"/>
        <end position="924"/>
    </location>
</feature>
<name>A0A3S7WTU7_LEIDO</name>
<keyword evidence="4" id="KW-1185">Reference proteome</keyword>
<sequence>MGLLGLRKFIDSCGCTRLLPVPLSDAEAAEEVKRRLRVEGCYEITGEDADADSGALYANSGEKNETDDVDRRGARRRPLTSSSHMSRPESAGAVATGSYTPMVDHVLVDMNCVVHSCFRHQCSENKPKRQLIQEVLERLRVLVTEVVVPRQSLSICFDGPAPIAKLQTQRLRRRKVSLLDTGSVQQLNTLSITAGSLFMIELENAIASQFKLNRGRGFLRRACPVYLYGTTVMGEGEAKISRALAFLAYGSGGTADSTTPPPQDEKALLSRRELGNAGRRRSSVGGGGGGRHRRNGSGGSRGERDGRDDAATAPYLRCRSDDTVVVMGDDIDLVLTCLGATAFHNFSIISPSSLQLIRVSDILYRWLKATSATRGDTPFSPSQLPSIRIDFIFLFLLNGGDHYTGAGEVAMALWRRYRCVRATYPHSTLVSPNLDAIDIDFLADVVQSSEYTGSSSIEVGMDLLQSALWSLHTVVTGVCPDYHYVPAPAAPQLCHLRAAAAHCQRTNARICLPNAKTGSQPLTPLETYVALMPTEATLPKSIAAGLHSKAAYQSILKTLETSSDTASIARAAKDAVEVSAPWLTKSEQYLRHFTSPVQLNVNPPRRRLSRHEQHRMLATHGYIQVEDPVPEVRPIRMPENVPYLNVPYLPYTKYLDFYCPFDVATAQPQKPDEGDHATLARQASGGPPANGGCLTHLHGRAVSTRPFLFSAAVTPQDRMHANCSGDGTVGDGSDGAAGAEGRSAEHKRVYLNQEEAAEELRQRERKSAAAKLQRALNITSGILERGQHFTTPQQRRMQRRLHRLQQAESAELRAILAREDRKYVSRTGKTDTRDLESELRHFMGDDASPDEVAALMSDAADEHADVAVDVRGAGVVASSGKVSTTKKNLKTNKGVASAAEALSSRDFTVNQRKELKTGAHHDSSHTNAGRYEDDMTASTVPAKQRKRRATVPADADSHADVGKASTGLKQRRRERIESFGEDSARQRTPSGTKKRRRVQY</sequence>
<evidence type="ECO:0000313" key="3">
    <source>
        <dbReference type="EMBL" id="AYU77617.1"/>
    </source>
</evidence>
<dbReference type="GO" id="GO:0005634">
    <property type="term" value="C:nucleus"/>
    <property type="evidence" value="ECO:0007669"/>
    <property type="project" value="TreeGrafter"/>
</dbReference>
<feature type="region of interest" description="Disordered" evidence="1">
    <location>
        <begin position="53"/>
        <end position="94"/>
    </location>
</feature>
<dbReference type="InterPro" id="IPR004859">
    <property type="entry name" value="Xrn1_N"/>
</dbReference>
<dbReference type="VEuPathDB" id="TriTrypDB:LdCL_160008900"/>
<dbReference type="VEuPathDB" id="TriTrypDB:LdBPK_160400.1"/>